<reference evidence="2 3" key="1">
    <citation type="submission" date="2016-03" db="EMBL/GenBank/DDBJ databases">
        <authorList>
            <person name="Ploux O."/>
        </authorList>
    </citation>
    <scope>NUCLEOTIDE SEQUENCE [LARGE SCALE GENOMIC DNA]</scope>
    <source>
        <strain evidence="2 3">BER2</strain>
    </source>
</reference>
<keyword evidence="1" id="KW-0732">Signal</keyword>
<evidence type="ECO:0000256" key="1">
    <source>
        <dbReference type="SAM" id="SignalP"/>
    </source>
</evidence>
<dbReference type="EMBL" id="LUKF01000002">
    <property type="protein sequence ID" value="KYG70242.1"/>
    <property type="molecule type" value="Genomic_DNA"/>
</dbReference>
<evidence type="ECO:0000313" key="2">
    <source>
        <dbReference type="EMBL" id="KYG70242.1"/>
    </source>
</evidence>
<organism evidence="2 3">
    <name type="scientific">Bdellovibrio bacteriovorus</name>
    <dbReference type="NCBI Taxonomy" id="959"/>
    <lineage>
        <taxon>Bacteria</taxon>
        <taxon>Pseudomonadati</taxon>
        <taxon>Bdellovibrionota</taxon>
        <taxon>Bdellovibrionia</taxon>
        <taxon>Bdellovibrionales</taxon>
        <taxon>Pseudobdellovibrionaceae</taxon>
        <taxon>Bdellovibrio</taxon>
    </lineage>
</organism>
<comment type="caution">
    <text evidence="2">The sequence shown here is derived from an EMBL/GenBank/DDBJ whole genome shotgun (WGS) entry which is preliminary data.</text>
</comment>
<gene>
    <name evidence="2" type="ORF">AZI85_13925</name>
</gene>
<proteinExistence type="predicted"/>
<sequence>MNKKMLLFLRTAALCFVGLAIMASELALVGAKSTNPTVRQPTNGVAVQPLSKRRHDISLHMQTAKRWAEVLDTQSSEILKASSMGTLQRWRQNIDLTTMKTQYAEGTLAHLKSMTSLFKVRRQMGRFKDLKEFDFQNMVRKSDYLMALPTTKESLDTEDPEIERILVAYSHERQQLSIH</sequence>
<protein>
    <submittedName>
        <fullName evidence="2">Uncharacterized protein</fullName>
    </submittedName>
</protein>
<name>A0A150WVC6_BDEBC</name>
<dbReference type="Proteomes" id="UP000075391">
    <property type="component" value="Unassembled WGS sequence"/>
</dbReference>
<feature type="signal peptide" evidence="1">
    <location>
        <begin position="1"/>
        <end position="27"/>
    </location>
</feature>
<dbReference type="AlphaFoldDB" id="A0A150WVC6"/>
<feature type="chain" id="PRO_5007573847" evidence="1">
    <location>
        <begin position="28"/>
        <end position="179"/>
    </location>
</feature>
<dbReference type="OrthoDB" id="5292571at2"/>
<dbReference type="RefSeq" id="WP_155723907.1">
    <property type="nucleotide sequence ID" value="NZ_LUKF01000002.1"/>
</dbReference>
<evidence type="ECO:0000313" key="3">
    <source>
        <dbReference type="Proteomes" id="UP000075391"/>
    </source>
</evidence>
<accession>A0A150WVC6</accession>